<feature type="transmembrane region" description="Helical" evidence="8">
    <location>
        <begin position="108"/>
        <end position="128"/>
    </location>
</feature>
<evidence type="ECO:0000313" key="9">
    <source>
        <dbReference type="EMBL" id="QCY46786.1"/>
    </source>
</evidence>
<evidence type="ECO:0000256" key="5">
    <source>
        <dbReference type="ARBA" id="ARBA00022989"/>
    </source>
</evidence>
<keyword evidence="7" id="KW-0479">Metal-binding</keyword>
<evidence type="ECO:0000256" key="2">
    <source>
        <dbReference type="ARBA" id="ARBA00022475"/>
    </source>
</evidence>
<feature type="transmembrane region" description="Helical" evidence="8">
    <location>
        <begin position="140"/>
        <end position="158"/>
    </location>
</feature>
<evidence type="ECO:0000256" key="1">
    <source>
        <dbReference type="ARBA" id="ARBA00004651"/>
    </source>
</evidence>
<dbReference type="Pfam" id="PF00953">
    <property type="entry name" value="Glycos_transf_4"/>
    <property type="match status" value="1"/>
</dbReference>
<dbReference type="GO" id="GO:0005886">
    <property type="term" value="C:plasma membrane"/>
    <property type="evidence" value="ECO:0007669"/>
    <property type="project" value="UniProtKB-SubCell"/>
</dbReference>
<dbReference type="PANTHER" id="PTHR22926:SF3">
    <property type="entry name" value="UNDECAPRENYL-PHOSPHATE ALPHA-N-ACETYLGLUCOSAMINYL 1-PHOSPHATE TRANSFERASE"/>
    <property type="match status" value="1"/>
</dbReference>
<dbReference type="GO" id="GO:0009103">
    <property type="term" value="P:lipopolysaccharide biosynthetic process"/>
    <property type="evidence" value="ECO:0007669"/>
    <property type="project" value="TreeGrafter"/>
</dbReference>
<proteinExistence type="predicted"/>
<feature type="transmembrane region" description="Helical" evidence="8">
    <location>
        <begin position="6"/>
        <end position="25"/>
    </location>
</feature>
<evidence type="ECO:0000256" key="4">
    <source>
        <dbReference type="ARBA" id="ARBA00022692"/>
    </source>
</evidence>
<reference evidence="9 10" key="1">
    <citation type="submission" date="2018-12" db="EMBL/GenBank/DDBJ databases">
        <title>Complete Genome Sequence of Glutamicibacter creatinolyticus strain LGCM259,isolated from an abscess of a 12-year-old mare in Italy.</title>
        <authorList>
            <person name="Santos R.G."/>
            <person name="Silva A.L."/>
            <person name="Seyffert N."/>
            <person name="Castro T.L.P."/>
            <person name="Attili A.R."/>
            <person name="Rifici C."/>
            <person name="Mazzullo G."/>
            <person name="Brenig B."/>
            <person name="Venanzi F."/>
            <person name="Azevedo V."/>
        </authorList>
    </citation>
    <scope>NUCLEOTIDE SEQUENCE [LARGE SCALE GENOMIC DNA]</scope>
    <source>
        <strain evidence="9 10">LGCM 259</strain>
    </source>
</reference>
<evidence type="ECO:0000256" key="3">
    <source>
        <dbReference type="ARBA" id="ARBA00022679"/>
    </source>
</evidence>
<feature type="transmembrane region" description="Helical" evidence="8">
    <location>
        <begin position="193"/>
        <end position="212"/>
    </location>
</feature>
<feature type="transmembrane region" description="Helical" evidence="8">
    <location>
        <begin position="79"/>
        <end position="96"/>
    </location>
</feature>
<keyword evidence="3 9" id="KW-0808">Transferase</keyword>
<evidence type="ECO:0000256" key="6">
    <source>
        <dbReference type="ARBA" id="ARBA00023136"/>
    </source>
</evidence>
<dbReference type="CDD" id="cd06853">
    <property type="entry name" value="GT_WecA_like"/>
    <property type="match status" value="1"/>
</dbReference>
<sequence length="373" mass="40715">MRQYVLLIAFSFVTSYLLTPVVRSFGARFVSSQKLRDRDQHSNPIVKFGGLAMIGALLAGLWVASRLEFFDAIFRNDSPIMGIVFALVVIVVLGIADDLYDLKWYVKFIGQLGIGAIIAQSGIVIKALPVGTWSIDSPVMQYLVTIGLIVLTMNAINFSDGLDGLAAGLTAIGAATFFLYSYVLATHVSAADYANLAALLCAILLGACLGFLPHNFNPANIFMGETGVLALGLILSVSTVVVTGDVQGLEAYRFRNVPAYMPMALPLVIIFFPALDLLLSVIRRLSKRRSPFAPDSMHIHHRMLAQGHSVRKSVLLLYLWALLVAAGVVLIAFIPLQVMIPLFALLLIGAGLLTWWPLVSKRYASLTERLRHR</sequence>
<gene>
    <name evidence="9" type="ORF">GcLGCM259_1040</name>
</gene>
<protein>
    <submittedName>
        <fullName evidence="9">UDP-GlcNAc:undecaprenyl-phosphate GlcNAc-1-phosphate transferase</fullName>
    </submittedName>
</protein>
<organism evidence="9 10">
    <name type="scientific">Glutamicibacter creatinolyticus</name>
    <dbReference type="NCBI Taxonomy" id="162496"/>
    <lineage>
        <taxon>Bacteria</taxon>
        <taxon>Bacillati</taxon>
        <taxon>Actinomycetota</taxon>
        <taxon>Actinomycetes</taxon>
        <taxon>Micrococcales</taxon>
        <taxon>Micrococcaceae</taxon>
        <taxon>Glutamicibacter</taxon>
    </lineage>
</organism>
<comment type="subcellular location">
    <subcellularLocation>
        <location evidence="1">Cell membrane</location>
        <topology evidence="1">Multi-pass membrane protein</topology>
    </subcellularLocation>
</comment>
<keyword evidence="7" id="KW-0460">Magnesium</keyword>
<name>A0A5B7WRL8_9MICC</name>
<dbReference type="RefSeq" id="WP_054821304.1">
    <property type="nucleotide sequence ID" value="NZ_BAAAGL010000025.1"/>
</dbReference>
<dbReference type="GO" id="GO:0071555">
    <property type="term" value="P:cell wall organization"/>
    <property type="evidence" value="ECO:0007669"/>
    <property type="project" value="TreeGrafter"/>
</dbReference>
<feature type="binding site" evidence="7">
    <location>
        <position position="157"/>
    </location>
    <ligand>
        <name>Mg(2+)</name>
        <dbReference type="ChEBI" id="CHEBI:18420"/>
    </ligand>
</feature>
<dbReference type="AlphaFoldDB" id="A0A5B7WRL8"/>
<feature type="transmembrane region" description="Helical" evidence="8">
    <location>
        <begin position="315"/>
        <end position="334"/>
    </location>
</feature>
<evidence type="ECO:0000256" key="8">
    <source>
        <dbReference type="SAM" id="Phobius"/>
    </source>
</evidence>
<keyword evidence="5 8" id="KW-1133">Transmembrane helix</keyword>
<evidence type="ECO:0000313" key="10">
    <source>
        <dbReference type="Proteomes" id="UP000307000"/>
    </source>
</evidence>
<dbReference type="GO" id="GO:0044038">
    <property type="term" value="P:cell wall macromolecule biosynthetic process"/>
    <property type="evidence" value="ECO:0007669"/>
    <property type="project" value="TreeGrafter"/>
</dbReference>
<dbReference type="EMBL" id="CP034412">
    <property type="protein sequence ID" value="QCY46786.1"/>
    <property type="molecule type" value="Genomic_DNA"/>
</dbReference>
<comment type="cofactor">
    <cofactor evidence="7">
        <name>Mg(2+)</name>
        <dbReference type="ChEBI" id="CHEBI:18420"/>
    </cofactor>
</comment>
<dbReference type="GO" id="GO:0016780">
    <property type="term" value="F:phosphotransferase activity, for other substituted phosphate groups"/>
    <property type="evidence" value="ECO:0007669"/>
    <property type="project" value="InterPro"/>
</dbReference>
<feature type="transmembrane region" description="Helical" evidence="8">
    <location>
        <begin position="165"/>
        <end position="187"/>
    </location>
</feature>
<evidence type="ECO:0000256" key="7">
    <source>
        <dbReference type="PIRSR" id="PIRSR600715-1"/>
    </source>
</evidence>
<keyword evidence="4 8" id="KW-0812">Transmembrane</keyword>
<dbReference type="InterPro" id="IPR018480">
    <property type="entry name" value="PNAcMuramoyl-5peptid_Trfase_CS"/>
</dbReference>
<dbReference type="GO" id="GO:0046872">
    <property type="term" value="F:metal ion binding"/>
    <property type="evidence" value="ECO:0007669"/>
    <property type="project" value="UniProtKB-KW"/>
</dbReference>
<feature type="transmembrane region" description="Helical" evidence="8">
    <location>
        <begin position="340"/>
        <end position="359"/>
    </location>
</feature>
<accession>A0A5B7WRL8</accession>
<keyword evidence="6 8" id="KW-0472">Membrane</keyword>
<feature type="transmembrane region" description="Helical" evidence="8">
    <location>
        <begin position="45"/>
        <end position="64"/>
    </location>
</feature>
<keyword evidence="10" id="KW-1185">Reference proteome</keyword>
<dbReference type="InterPro" id="IPR000715">
    <property type="entry name" value="Glycosyl_transferase_4"/>
</dbReference>
<feature type="transmembrane region" description="Helical" evidence="8">
    <location>
        <begin position="263"/>
        <end position="282"/>
    </location>
</feature>
<dbReference type="PROSITE" id="PS01348">
    <property type="entry name" value="MRAY_2"/>
    <property type="match status" value="1"/>
</dbReference>
<keyword evidence="2" id="KW-1003">Cell membrane</keyword>
<dbReference type="PANTHER" id="PTHR22926">
    <property type="entry name" value="PHOSPHO-N-ACETYLMURAMOYL-PENTAPEPTIDE-TRANSFERASE"/>
    <property type="match status" value="1"/>
</dbReference>
<dbReference type="KEGG" id="gcr:GcLGCM259_1040"/>
<dbReference type="Proteomes" id="UP000307000">
    <property type="component" value="Chromosome"/>
</dbReference>
<feature type="transmembrane region" description="Helical" evidence="8">
    <location>
        <begin position="219"/>
        <end position="243"/>
    </location>
</feature>